<dbReference type="Proteomes" id="UP000031189">
    <property type="component" value="Unassembled WGS sequence"/>
</dbReference>
<proteinExistence type="predicted"/>
<comment type="caution">
    <text evidence="1">The sequence shown here is derived from an EMBL/GenBank/DDBJ whole genome shotgun (WGS) entry which is preliminary data.</text>
</comment>
<sequence length="196" mass="22800">MCLLITIIIVLFFYCNGPNKELDDFDVSLVSNISDESDVYDVKIRVKIKDKFNLFKNNIIVSYSLNDDKYENLCDNSASVFVKDEKTSKVEQTYHFSEVTKNGANIDLIGDLVKPMYDKKCILELSFKVKPKHIKDNHISTLNNNDQIIVNIFPYNEFNFGKVQIESQKISITNQTFKRNQLNYYFPIPLFDSTLH</sequence>
<dbReference type="AlphaFoldDB" id="A0A0B3VX57"/>
<reference evidence="1 2" key="1">
    <citation type="submission" date="2014-12" db="EMBL/GenBank/DDBJ databases">
        <title>Draft genome sequence of Terrisporobacter sp. 08-306576, isolated from the blood culture of a bacteremia patient.</title>
        <authorList>
            <person name="Lund L.C."/>
            <person name="Sydenham T.V."/>
            <person name="Hogh S.V."/>
            <person name="Skov M.N."/>
            <person name="Kemp M."/>
            <person name="Justesen U.S."/>
        </authorList>
    </citation>
    <scope>NUCLEOTIDE SEQUENCE [LARGE SCALE GENOMIC DNA]</scope>
    <source>
        <strain evidence="1 2">08-306576</strain>
    </source>
</reference>
<dbReference type="STRING" id="1577792.QX51_08110"/>
<dbReference type="EMBL" id="JWHR01000075">
    <property type="protein sequence ID" value="KHS57408.1"/>
    <property type="molecule type" value="Genomic_DNA"/>
</dbReference>
<organism evidence="1 2">
    <name type="scientific">Terrisporobacter othiniensis</name>
    <dbReference type="NCBI Taxonomy" id="1577792"/>
    <lineage>
        <taxon>Bacteria</taxon>
        <taxon>Bacillati</taxon>
        <taxon>Bacillota</taxon>
        <taxon>Clostridia</taxon>
        <taxon>Peptostreptococcales</taxon>
        <taxon>Peptostreptococcaceae</taxon>
        <taxon>Terrisporobacter</taxon>
    </lineage>
</organism>
<protein>
    <submittedName>
        <fullName evidence="1">Uncharacterized protein</fullName>
    </submittedName>
</protein>
<evidence type="ECO:0000313" key="1">
    <source>
        <dbReference type="EMBL" id="KHS57408.1"/>
    </source>
</evidence>
<evidence type="ECO:0000313" key="2">
    <source>
        <dbReference type="Proteomes" id="UP000031189"/>
    </source>
</evidence>
<name>A0A0B3VX57_9FIRM</name>
<dbReference type="RefSeq" id="WP_039679410.1">
    <property type="nucleotide sequence ID" value="NZ_JWHR01000075.1"/>
</dbReference>
<keyword evidence="2" id="KW-1185">Reference proteome</keyword>
<gene>
    <name evidence="1" type="ORF">QX51_08110</name>
</gene>
<dbReference type="OrthoDB" id="9882356at2"/>
<accession>A0A0B3VX57</accession>